<sequence>MWSFNIRYSHSRQSVKIIAVNRRFKHRPAEAQTTPAPSHFYKTLLSLGSKKSTLKVTAAIIA</sequence>
<evidence type="ECO:0000313" key="1">
    <source>
        <dbReference type="EMBL" id="PIA14832.1"/>
    </source>
</evidence>
<gene>
    <name evidence="1" type="ORF">COEREDRAFT_82445</name>
</gene>
<dbReference type="EMBL" id="KZ303512">
    <property type="protein sequence ID" value="PIA14832.1"/>
    <property type="molecule type" value="Genomic_DNA"/>
</dbReference>
<organism evidence="1 2">
    <name type="scientific">Coemansia reversa (strain ATCC 12441 / NRRL 1564)</name>
    <dbReference type="NCBI Taxonomy" id="763665"/>
    <lineage>
        <taxon>Eukaryota</taxon>
        <taxon>Fungi</taxon>
        <taxon>Fungi incertae sedis</taxon>
        <taxon>Zoopagomycota</taxon>
        <taxon>Kickxellomycotina</taxon>
        <taxon>Kickxellomycetes</taxon>
        <taxon>Kickxellales</taxon>
        <taxon>Kickxellaceae</taxon>
        <taxon>Coemansia</taxon>
    </lineage>
</organism>
<dbReference type="AlphaFoldDB" id="A0A2G5B778"/>
<keyword evidence="2" id="KW-1185">Reference proteome</keyword>
<evidence type="ECO:0000313" key="2">
    <source>
        <dbReference type="Proteomes" id="UP000242474"/>
    </source>
</evidence>
<protein>
    <submittedName>
        <fullName evidence="1">Uncharacterized protein</fullName>
    </submittedName>
</protein>
<reference evidence="1 2" key="1">
    <citation type="journal article" date="2015" name="Genome Biol. Evol.">
        <title>Phylogenomic analyses indicate that early fungi evolved digesting cell walls of algal ancestors of land plants.</title>
        <authorList>
            <person name="Chang Y."/>
            <person name="Wang S."/>
            <person name="Sekimoto S."/>
            <person name="Aerts A.L."/>
            <person name="Choi C."/>
            <person name="Clum A."/>
            <person name="LaButti K.M."/>
            <person name="Lindquist E.A."/>
            <person name="Yee Ngan C."/>
            <person name="Ohm R.A."/>
            <person name="Salamov A.A."/>
            <person name="Grigoriev I.V."/>
            <person name="Spatafora J.W."/>
            <person name="Berbee M.L."/>
        </authorList>
    </citation>
    <scope>NUCLEOTIDE SEQUENCE [LARGE SCALE GENOMIC DNA]</scope>
    <source>
        <strain evidence="1 2">NRRL 1564</strain>
    </source>
</reference>
<proteinExistence type="predicted"/>
<name>A0A2G5B778_COERN</name>
<dbReference type="Proteomes" id="UP000242474">
    <property type="component" value="Unassembled WGS sequence"/>
</dbReference>
<accession>A0A2G5B778</accession>